<dbReference type="AlphaFoldDB" id="A0A6A4H1E5"/>
<dbReference type="OrthoDB" id="2910058at2759"/>
<dbReference type="Proteomes" id="UP000799118">
    <property type="component" value="Unassembled WGS sequence"/>
</dbReference>
<evidence type="ECO:0000313" key="1">
    <source>
        <dbReference type="EMBL" id="KAE9392012.1"/>
    </source>
</evidence>
<reference evidence="1" key="1">
    <citation type="journal article" date="2019" name="Environ. Microbiol.">
        <title>Fungal ecological strategies reflected in gene transcription - a case study of two litter decomposers.</title>
        <authorList>
            <person name="Barbi F."/>
            <person name="Kohler A."/>
            <person name="Barry K."/>
            <person name="Baskaran P."/>
            <person name="Daum C."/>
            <person name="Fauchery L."/>
            <person name="Ihrmark K."/>
            <person name="Kuo A."/>
            <person name="LaButti K."/>
            <person name="Lipzen A."/>
            <person name="Morin E."/>
            <person name="Grigoriev I.V."/>
            <person name="Henrissat B."/>
            <person name="Lindahl B."/>
            <person name="Martin F."/>
        </authorList>
    </citation>
    <scope>NUCLEOTIDE SEQUENCE</scope>
    <source>
        <strain evidence="1">JB14</strain>
    </source>
</reference>
<name>A0A6A4H1E5_9AGAR</name>
<protein>
    <recommendedName>
        <fullName evidence="3">F-box domain-containing protein</fullName>
    </recommendedName>
</protein>
<evidence type="ECO:0008006" key="3">
    <source>
        <dbReference type="Google" id="ProtNLM"/>
    </source>
</evidence>
<organism evidence="1 2">
    <name type="scientific">Gymnopus androsaceus JB14</name>
    <dbReference type="NCBI Taxonomy" id="1447944"/>
    <lineage>
        <taxon>Eukaryota</taxon>
        <taxon>Fungi</taxon>
        <taxon>Dikarya</taxon>
        <taxon>Basidiomycota</taxon>
        <taxon>Agaricomycotina</taxon>
        <taxon>Agaricomycetes</taxon>
        <taxon>Agaricomycetidae</taxon>
        <taxon>Agaricales</taxon>
        <taxon>Marasmiineae</taxon>
        <taxon>Omphalotaceae</taxon>
        <taxon>Gymnopus</taxon>
    </lineage>
</organism>
<keyword evidence="2" id="KW-1185">Reference proteome</keyword>
<accession>A0A6A4H1E5</accession>
<proteinExistence type="predicted"/>
<dbReference type="SUPFAM" id="SSF52047">
    <property type="entry name" value="RNI-like"/>
    <property type="match status" value="1"/>
</dbReference>
<dbReference type="EMBL" id="ML769607">
    <property type="protein sequence ID" value="KAE9392012.1"/>
    <property type="molecule type" value="Genomic_DNA"/>
</dbReference>
<evidence type="ECO:0000313" key="2">
    <source>
        <dbReference type="Proteomes" id="UP000799118"/>
    </source>
</evidence>
<sequence>MDAINPNLPGCTPPTVDISYPLLHQLNPPVPEFSHSVFSHIRSGFNLPFSSGEVARMKDFIAGTSESITEYDKAIAEMEGLLIGLKNARDDLQRHSDGAQYLISAPIRKLPLDVLNEIFTFYCDMGAPVEARYSRDKYGRVMVKDVYSFSMSSEIFCPTLKLSWVCSFWRTFVQSCPNLWSSLKVSASVFQSKPGAFPLLLKYLSHSANNLLDFSFNVKEESLWSNPKVQQTTDLLLECPMRWRHAALTFANGSGSMDWFLWAAASLSTKSLKGNGVQSGSFPALEYLDISAQWSNEVSVFLQSFSSCPRLRVVCFSAFSWSGHNADFSCVTRLILIRFIGKSFGHLLRRLPLLETLSVDAFELSEDSNDNTWPRPGEHYSSSLSRLCVNSSVLQPVAWRFIRLPRLTDMTLFGTDSFSTQNMQSFSSMLRDSQCRLKSLRMLQTMLDFIALQLSLVHLTVHTHTLDPFVRLLQSGESGASVVRNLRSLTFINTTTVWYGLQTLVESRCTVIQSPEGHPQISGLQALTLDLGHNDRVTTFSRFVHNRLSPLKDAGFKLSGRYLDL</sequence>
<gene>
    <name evidence="1" type="ORF">BT96DRAFT_924973</name>
</gene>